<dbReference type="Proteomes" id="UP000184383">
    <property type="component" value="Unassembled WGS sequence"/>
</dbReference>
<dbReference type="InterPro" id="IPR009288">
    <property type="entry name" value="AIG2-like_dom"/>
</dbReference>
<dbReference type="RefSeq" id="XP_040689195.1">
    <property type="nucleotide sequence ID" value="XM_040828317.1"/>
</dbReference>
<dbReference type="GeneID" id="63744165"/>
<gene>
    <name evidence="2" type="ORF">ASPWEDRAFT_112308</name>
</gene>
<dbReference type="EMBL" id="KV878212">
    <property type="protein sequence ID" value="OJJ35519.1"/>
    <property type="molecule type" value="Genomic_DNA"/>
</dbReference>
<evidence type="ECO:0000313" key="3">
    <source>
        <dbReference type="Proteomes" id="UP000184383"/>
    </source>
</evidence>
<dbReference type="Gene3D" id="3.10.490.10">
    <property type="entry name" value="Gamma-glutamyl cyclotransferase-like"/>
    <property type="match status" value="1"/>
</dbReference>
<dbReference type="SUPFAM" id="SSF110857">
    <property type="entry name" value="Gamma-glutamyl cyclotransferase-like"/>
    <property type="match status" value="1"/>
</dbReference>
<name>A0A1L9RKQ7_ASPWE</name>
<accession>A0A1L9RKQ7</accession>
<dbReference type="STRING" id="1073089.A0A1L9RKQ7"/>
<dbReference type="OrthoDB" id="3262926at2759"/>
<feature type="non-terminal residue" evidence="2">
    <location>
        <position position="1"/>
    </location>
</feature>
<dbReference type="VEuPathDB" id="FungiDB:ASPWEDRAFT_112308"/>
<dbReference type="InterPro" id="IPR036568">
    <property type="entry name" value="GGCT-like_sf"/>
</dbReference>
<evidence type="ECO:0000313" key="2">
    <source>
        <dbReference type="EMBL" id="OJJ35519.1"/>
    </source>
</evidence>
<reference evidence="3" key="1">
    <citation type="journal article" date="2017" name="Genome Biol.">
        <title>Comparative genomics reveals high biological diversity and specific adaptations in the industrially and medically important fungal genus Aspergillus.</title>
        <authorList>
            <person name="de Vries R.P."/>
            <person name="Riley R."/>
            <person name="Wiebenga A."/>
            <person name="Aguilar-Osorio G."/>
            <person name="Amillis S."/>
            <person name="Uchima C.A."/>
            <person name="Anderluh G."/>
            <person name="Asadollahi M."/>
            <person name="Askin M."/>
            <person name="Barry K."/>
            <person name="Battaglia E."/>
            <person name="Bayram O."/>
            <person name="Benocci T."/>
            <person name="Braus-Stromeyer S.A."/>
            <person name="Caldana C."/>
            <person name="Canovas D."/>
            <person name="Cerqueira G.C."/>
            <person name="Chen F."/>
            <person name="Chen W."/>
            <person name="Choi C."/>
            <person name="Clum A."/>
            <person name="Dos Santos R.A."/>
            <person name="Damasio A.R."/>
            <person name="Diallinas G."/>
            <person name="Emri T."/>
            <person name="Fekete E."/>
            <person name="Flipphi M."/>
            <person name="Freyberg S."/>
            <person name="Gallo A."/>
            <person name="Gournas C."/>
            <person name="Habgood R."/>
            <person name="Hainaut M."/>
            <person name="Harispe M.L."/>
            <person name="Henrissat B."/>
            <person name="Hilden K.S."/>
            <person name="Hope R."/>
            <person name="Hossain A."/>
            <person name="Karabika E."/>
            <person name="Karaffa L."/>
            <person name="Karanyi Z."/>
            <person name="Krasevec N."/>
            <person name="Kuo A."/>
            <person name="Kusch H."/>
            <person name="LaButti K."/>
            <person name="Lagendijk E.L."/>
            <person name="Lapidus A."/>
            <person name="Levasseur A."/>
            <person name="Lindquist E."/>
            <person name="Lipzen A."/>
            <person name="Logrieco A.F."/>
            <person name="MacCabe A."/>
            <person name="Maekelae M.R."/>
            <person name="Malavazi I."/>
            <person name="Melin P."/>
            <person name="Meyer V."/>
            <person name="Mielnichuk N."/>
            <person name="Miskei M."/>
            <person name="Molnar A.P."/>
            <person name="Mule G."/>
            <person name="Ngan C.Y."/>
            <person name="Orejas M."/>
            <person name="Orosz E."/>
            <person name="Ouedraogo J.P."/>
            <person name="Overkamp K.M."/>
            <person name="Park H.-S."/>
            <person name="Perrone G."/>
            <person name="Piumi F."/>
            <person name="Punt P.J."/>
            <person name="Ram A.F."/>
            <person name="Ramon A."/>
            <person name="Rauscher S."/>
            <person name="Record E."/>
            <person name="Riano-Pachon D.M."/>
            <person name="Robert V."/>
            <person name="Roehrig J."/>
            <person name="Ruller R."/>
            <person name="Salamov A."/>
            <person name="Salih N.S."/>
            <person name="Samson R.A."/>
            <person name="Sandor E."/>
            <person name="Sanguinetti M."/>
            <person name="Schuetze T."/>
            <person name="Sepcic K."/>
            <person name="Shelest E."/>
            <person name="Sherlock G."/>
            <person name="Sophianopoulou V."/>
            <person name="Squina F.M."/>
            <person name="Sun H."/>
            <person name="Susca A."/>
            <person name="Todd R.B."/>
            <person name="Tsang A."/>
            <person name="Unkles S.E."/>
            <person name="van de Wiele N."/>
            <person name="van Rossen-Uffink D."/>
            <person name="Oliveira J.V."/>
            <person name="Vesth T.C."/>
            <person name="Visser J."/>
            <person name="Yu J.-H."/>
            <person name="Zhou M."/>
            <person name="Andersen M.R."/>
            <person name="Archer D.B."/>
            <person name="Baker S.E."/>
            <person name="Benoit I."/>
            <person name="Brakhage A.A."/>
            <person name="Braus G.H."/>
            <person name="Fischer R."/>
            <person name="Frisvad J.C."/>
            <person name="Goldman G.H."/>
            <person name="Houbraken J."/>
            <person name="Oakley B."/>
            <person name="Pocsi I."/>
            <person name="Scazzocchio C."/>
            <person name="Seiboth B."/>
            <person name="vanKuyk P.A."/>
            <person name="Wortman J."/>
            <person name="Dyer P.S."/>
            <person name="Grigoriev I.V."/>
        </authorList>
    </citation>
    <scope>NUCLEOTIDE SEQUENCE [LARGE SCALE GENOMIC DNA]</scope>
    <source>
        <strain evidence="3">DTO 134E9</strain>
    </source>
</reference>
<sequence>RHAVIYGTPLKLWGEYPVFLDEDGEHIIHGVTCEIDSWEEAMRLDAYETEMYLTTGCLVYFDDGTQTCGLVYYWVGDRAFLTDGTFDLKDYLLKKREGGIYNSK</sequence>
<proteinExistence type="predicted"/>
<evidence type="ECO:0000259" key="1">
    <source>
        <dbReference type="Pfam" id="PF06094"/>
    </source>
</evidence>
<organism evidence="2 3">
    <name type="scientific">Aspergillus wentii DTO 134E9</name>
    <dbReference type="NCBI Taxonomy" id="1073089"/>
    <lineage>
        <taxon>Eukaryota</taxon>
        <taxon>Fungi</taxon>
        <taxon>Dikarya</taxon>
        <taxon>Ascomycota</taxon>
        <taxon>Pezizomycotina</taxon>
        <taxon>Eurotiomycetes</taxon>
        <taxon>Eurotiomycetidae</taxon>
        <taxon>Eurotiales</taxon>
        <taxon>Aspergillaceae</taxon>
        <taxon>Aspergillus</taxon>
        <taxon>Aspergillus subgen. Cremei</taxon>
    </lineage>
</organism>
<dbReference type="AlphaFoldDB" id="A0A1L9RKQ7"/>
<feature type="domain" description="Gamma-glutamylcyclotransferase AIG2-like" evidence="1">
    <location>
        <begin position="3"/>
        <end position="76"/>
    </location>
</feature>
<keyword evidence="3" id="KW-1185">Reference proteome</keyword>
<protein>
    <recommendedName>
        <fullName evidence="1">Gamma-glutamylcyclotransferase AIG2-like domain-containing protein</fullName>
    </recommendedName>
</protein>
<dbReference type="Pfam" id="PF06094">
    <property type="entry name" value="GGACT"/>
    <property type="match status" value="1"/>
</dbReference>